<feature type="region of interest" description="Disordered" evidence="1">
    <location>
        <begin position="1"/>
        <end position="24"/>
    </location>
</feature>
<organism evidence="2 3">
    <name type="scientific">Frankia nepalensis</name>
    <dbReference type="NCBI Taxonomy" id="1836974"/>
    <lineage>
        <taxon>Bacteria</taxon>
        <taxon>Bacillati</taxon>
        <taxon>Actinomycetota</taxon>
        <taxon>Actinomycetes</taxon>
        <taxon>Frankiales</taxon>
        <taxon>Frankiaceae</taxon>
        <taxon>Frankia</taxon>
    </lineage>
</organism>
<accession>A0A937RHP1</accession>
<dbReference type="Pfam" id="PF13671">
    <property type="entry name" value="AAA_33"/>
    <property type="match status" value="1"/>
</dbReference>
<protein>
    <submittedName>
        <fullName evidence="2">AAA family ATPase</fullName>
    </submittedName>
</protein>
<sequence length="517" mass="55375">MRPRAAPATARPPGPVAPGERDTRERWTLDAVPPGETVETHSATLTFAGDRVYKAKKPLDLGFLDYRTREARLAACEAEVALNRRLAPDVYLGVADLRDATGQVVDHLVVMRRMPPHRRLSTLVRRGQPVTEQLRAIARRLAVFHAACETSPAIAAAGGPETLAGLWREGVDGVAPFRDGLLDGAVVAEIDRLSARYLAGRAPLLAARIQAGRIRDGHGDLLADDIFCLDDGPRILDCLEFDQRLRVGDVLGDVAFLAMDLERLGAREEAEAFLRWYREFSAETHPQSLEHLYIAYRAFVRAKVSCLRSAQGDGDAADLARRLAALTLDHLRRGRVRLVLVGGLPGTGKSTLASYLAGAQDGWTLLRSDVVRKELAGLPTGAPAPPEHQVGIDAGIYAPAATEAAYAELLRRAGHALAHGDSVLLDASWSTAPARAAAARLATAAHADLVELRCVTAPEVAAARIARRAAAGTDASDATMAVHTAMAARADPWPTATVIHTAVPLTESAAAARRRLR</sequence>
<dbReference type="RefSeq" id="WP_203003500.1">
    <property type="nucleotide sequence ID" value="NZ_JADWYU010000160.1"/>
</dbReference>
<dbReference type="InterPro" id="IPR011009">
    <property type="entry name" value="Kinase-like_dom_sf"/>
</dbReference>
<dbReference type="Gene3D" id="3.40.50.300">
    <property type="entry name" value="P-loop containing nucleotide triphosphate hydrolases"/>
    <property type="match status" value="1"/>
</dbReference>
<dbReference type="SUPFAM" id="SSF52540">
    <property type="entry name" value="P-loop containing nucleoside triphosphate hydrolases"/>
    <property type="match status" value="1"/>
</dbReference>
<name>A0A937RHP1_9ACTN</name>
<dbReference type="SUPFAM" id="SSF56112">
    <property type="entry name" value="Protein kinase-like (PK-like)"/>
    <property type="match status" value="1"/>
</dbReference>
<evidence type="ECO:0000313" key="3">
    <source>
        <dbReference type="Proteomes" id="UP000604475"/>
    </source>
</evidence>
<reference evidence="2" key="1">
    <citation type="submission" date="2020-12" db="EMBL/GenBank/DDBJ databases">
        <title>Genomic characterization of non-nitrogen-fixing Frankia strains.</title>
        <authorList>
            <person name="Carlos-Shanley C."/>
            <person name="Guerra T."/>
            <person name="Hahn D."/>
        </authorList>
    </citation>
    <scope>NUCLEOTIDE SEQUENCE</scope>
    <source>
        <strain evidence="2">CN6</strain>
    </source>
</reference>
<proteinExistence type="predicted"/>
<dbReference type="PANTHER" id="PTHR43883:SF1">
    <property type="entry name" value="GLUCONOKINASE"/>
    <property type="match status" value="1"/>
</dbReference>
<dbReference type="PANTHER" id="PTHR43883">
    <property type="entry name" value="SLR0207 PROTEIN"/>
    <property type="match status" value="1"/>
</dbReference>
<dbReference type="EMBL" id="JAEACQ010000204">
    <property type="protein sequence ID" value="MBL7629029.1"/>
    <property type="molecule type" value="Genomic_DNA"/>
</dbReference>
<evidence type="ECO:0000256" key="1">
    <source>
        <dbReference type="SAM" id="MobiDB-lite"/>
    </source>
</evidence>
<gene>
    <name evidence="2" type="ORF">I7412_18075</name>
</gene>
<comment type="caution">
    <text evidence="2">The sequence shown here is derived from an EMBL/GenBank/DDBJ whole genome shotgun (WGS) entry which is preliminary data.</text>
</comment>
<evidence type="ECO:0000313" key="2">
    <source>
        <dbReference type="EMBL" id="MBL7629029.1"/>
    </source>
</evidence>
<dbReference type="AlphaFoldDB" id="A0A937RHP1"/>
<keyword evidence="3" id="KW-1185">Reference proteome</keyword>
<dbReference type="Proteomes" id="UP000604475">
    <property type="component" value="Unassembled WGS sequence"/>
</dbReference>
<dbReference type="InterPro" id="IPR027417">
    <property type="entry name" value="P-loop_NTPase"/>
</dbReference>
<dbReference type="InterPro" id="IPR052732">
    <property type="entry name" value="Cell-binding_unc_protein"/>
</dbReference>